<gene>
    <name evidence="1" type="ORF">DM860_016415</name>
</gene>
<dbReference type="AlphaFoldDB" id="A0A328DIP2"/>
<accession>A0A328DIP2</accession>
<keyword evidence="2" id="KW-1185">Reference proteome</keyword>
<sequence>MAEWSKAPDSSSGSRERAWVQIPLLTFLLFF</sequence>
<evidence type="ECO:0000313" key="2">
    <source>
        <dbReference type="Proteomes" id="UP000249390"/>
    </source>
</evidence>
<comment type="caution">
    <text evidence="1">The sequence shown here is derived from an EMBL/GenBank/DDBJ whole genome shotgun (WGS) entry which is preliminary data.</text>
</comment>
<reference evidence="1 2" key="1">
    <citation type="submission" date="2018-06" db="EMBL/GenBank/DDBJ databases">
        <title>The Genome of Cuscuta australis (Dodder) Provides Insight into the Evolution of Plant Parasitism.</title>
        <authorList>
            <person name="Liu H."/>
        </authorList>
    </citation>
    <scope>NUCLEOTIDE SEQUENCE [LARGE SCALE GENOMIC DNA]</scope>
    <source>
        <strain evidence="2">cv. Yunnan</strain>
        <tissue evidence="1">Vines</tissue>
    </source>
</reference>
<dbReference type="Proteomes" id="UP000249390">
    <property type="component" value="Unassembled WGS sequence"/>
</dbReference>
<organism evidence="1 2">
    <name type="scientific">Cuscuta australis</name>
    <dbReference type="NCBI Taxonomy" id="267555"/>
    <lineage>
        <taxon>Eukaryota</taxon>
        <taxon>Viridiplantae</taxon>
        <taxon>Streptophyta</taxon>
        <taxon>Embryophyta</taxon>
        <taxon>Tracheophyta</taxon>
        <taxon>Spermatophyta</taxon>
        <taxon>Magnoliopsida</taxon>
        <taxon>eudicotyledons</taxon>
        <taxon>Gunneridae</taxon>
        <taxon>Pentapetalae</taxon>
        <taxon>asterids</taxon>
        <taxon>lamiids</taxon>
        <taxon>Solanales</taxon>
        <taxon>Convolvulaceae</taxon>
        <taxon>Cuscuteae</taxon>
        <taxon>Cuscuta</taxon>
        <taxon>Cuscuta subgen. Grammica</taxon>
        <taxon>Cuscuta sect. Cleistogrammica</taxon>
    </lineage>
</organism>
<protein>
    <submittedName>
        <fullName evidence="1">Uncharacterized protein</fullName>
    </submittedName>
</protein>
<evidence type="ECO:0000313" key="1">
    <source>
        <dbReference type="EMBL" id="RAL44169.1"/>
    </source>
</evidence>
<name>A0A328DIP2_9ASTE</name>
<dbReference type="EMBL" id="NQVE01000147">
    <property type="protein sequence ID" value="RAL44169.1"/>
    <property type="molecule type" value="Genomic_DNA"/>
</dbReference>
<proteinExistence type="predicted"/>